<dbReference type="InterPro" id="IPR005674">
    <property type="entry name" value="CocE/Ser_esterase"/>
</dbReference>
<feature type="region of interest" description="Disordered" evidence="2">
    <location>
        <begin position="783"/>
        <end position="803"/>
    </location>
</feature>
<protein>
    <recommendedName>
        <fullName evidence="3">Xaa-Pro dipeptidyl-peptidase C-terminal domain-containing protein</fullName>
    </recommendedName>
</protein>
<evidence type="ECO:0000313" key="5">
    <source>
        <dbReference type="Proteomes" id="UP000222056"/>
    </source>
</evidence>
<dbReference type="InterPro" id="IPR013736">
    <property type="entry name" value="Xaa-Pro_dipept_C"/>
</dbReference>
<feature type="region of interest" description="Disordered" evidence="2">
    <location>
        <begin position="583"/>
        <end position="611"/>
    </location>
</feature>
<dbReference type="Proteomes" id="UP000222056">
    <property type="component" value="Unassembled WGS sequence"/>
</dbReference>
<dbReference type="STRING" id="29539.SAMN02745716_1118"/>
<keyword evidence="5" id="KW-1185">Reference proteome</keyword>
<evidence type="ECO:0000256" key="2">
    <source>
        <dbReference type="SAM" id="MobiDB-lite"/>
    </source>
</evidence>
<dbReference type="SMART" id="SM00939">
    <property type="entry name" value="PepX_C"/>
    <property type="match status" value="1"/>
</dbReference>
<dbReference type="GO" id="GO:0008239">
    <property type="term" value="F:dipeptidyl-peptidase activity"/>
    <property type="evidence" value="ECO:0007669"/>
    <property type="project" value="InterPro"/>
</dbReference>
<dbReference type="InterPro" id="IPR008979">
    <property type="entry name" value="Galactose-bd-like_sf"/>
</dbReference>
<accession>A0A1H6FRN2</accession>
<name>A0A1H6FRN2_THEAL</name>
<dbReference type="Pfam" id="PF08530">
    <property type="entry name" value="PepX_C"/>
    <property type="match status" value="1"/>
</dbReference>
<dbReference type="NCBIfam" id="TIGR00976">
    <property type="entry name" value="CocE_NonD"/>
    <property type="match status" value="2"/>
</dbReference>
<dbReference type="SUPFAM" id="SSF53474">
    <property type="entry name" value="alpha/beta-Hydrolases"/>
    <property type="match status" value="1"/>
</dbReference>
<reference evidence="5" key="1">
    <citation type="submission" date="2016-10" db="EMBL/GenBank/DDBJ databases">
        <authorList>
            <person name="Varghese N."/>
            <person name="Submissions S."/>
        </authorList>
    </citation>
    <scope>NUCLEOTIDE SEQUENCE [LARGE SCALE GENOMIC DNA]</scope>
    <source>
        <strain evidence="5">ATCC 35263</strain>
    </source>
</reference>
<dbReference type="Gene3D" id="3.40.50.1820">
    <property type="entry name" value="alpha/beta hydrolase"/>
    <property type="match status" value="1"/>
</dbReference>
<evidence type="ECO:0000313" key="4">
    <source>
        <dbReference type="EMBL" id="SEH12523.1"/>
    </source>
</evidence>
<proteinExistence type="predicted"/>
<dbReference type="AlphaFoldDB" id="A0A1H6FRN2"/>
<sequence>MTRRPRLPLLLRLTRKPLAARWSTAFAATALIGGALGLPGLGGLPVAPARAVAATDFGGELRPPASVPFAARGGIRYAYVVGARPGERLVLTDTRGRTLRAGQADDFGSLIFRELRPGRYRLLRASRGRGESRVVARLRVLAPGANPPTSFYRRTRLRPGLNYVRMRDGIELAMTLRLPPGKTLADGPFPTVIEYSGYQVAAPHDLLSALAGALGGGPAPNDPLAPATSTAVGSVIAPLLGFATVSVQMRGSGCSGGDFDLFDLPTTYDGYDAVETVAAQPWVKGGKVGMVGISFSGISQLFVAGTRPPHLAAITPLSVTDDLYEGTGYPGGIFNSGFARRWVEERQRDAQPAPYGGQPYARELVRQGDLHCARNQLLRLQTQDALALQERTPYRDPRIFGQRSPGSWLARARVPIFLVGQFQDEQTGGHFPEALAALNGRRRVWITLQNGVHPDSLSPSVITRWVEFLKLYVADEVPRIPDQVLALGGVLYRVLADSPAAPVVQSRFVGYDSAARAREAFERDPHVRLLMENGGGPWGPGSIGAPWELGFSAWPPREASPQAFYLQARGRLGARPARTAAVAYRSDPAARPSRTLPGASESDAWRPQPPYDWRPVPPRNGLGFVTAPLARDTLVAGPGSVDLWLRSTARDTDIQVTLTEVRPDGSETYVQNGWLRASHRRLDGRRSSVLDPHPTHLARDAAPLPRGRWTLVRVPLWPVAHLFRAGSRIRLVISAPGGDQPSWEFQTIERGQTINTIAIGGRTASRLVLAVVPRFAGAPLPLPPVGALRGQPSRPYQPAGNGG</sequence>
<feature type="domain" description="Xaa-Pro dipeptidyl-peptidase C-terminal" evidence="3">
    <location>
        <begin position="511"/>
        <end position="768"/>
    </location>
</feature>
<dbReference type="Pfam" id="PF02129">
    <property type="entry name" value="Peptidase_S15"/>
    <property type="match status" value="1"/>
</dbReference>
<organism evidence="4 5">
    <name type="scientific">Thermoleophilum album</name>
    <dbReference type="NCBI Taxonomy" id="29539"/>
    <lineage>
        <taxon>Bacteria</taxon>
        <taxon>Bacillati</taxon>
        <taxon>Actinomycetota</taxon>
        <taxon>Thermoleophilia</taxon>
        <taxon>Thermoleophilales</taxon>
        <taxon>Thermoleophilaceae</taxon>
        <taxon>Thermoleophilum</taxon>
    </lineage>
</organism>
<dbReference type="InterPro" id="IPR000383">
    <property type="entry name" value="Xaa-Pro-like_dom"/>
</dbReference>
<dbReference type="EMBL" id="FNWJ01000001">
    <property type="protein sequence ID" value="SEH12523.1"/>
    <property type="molecule type" value="Genomic_DNA"/>
</dbReference>
<keyword evidence="1" id="KW-0378">Hydrolase</keyword>
<evidence type="ECO:0000259" key="3">
    <source>
        <dbReference type="SMART" id="SM00939"/>
    </source>
</evidence>
<evidence type="ECO:0000256" key="1">
    <source>
        <dbReference type="ARBA" id="ARBA00022801"/>
    </source>
</evidence>
<dbReference type="SUPFAM" id="SSF49785">
    <property type="entry name" value="Galactose-binding domain-like"/>
    <property type="match status" value="1"/>
</dbReference>
<dbReference type="OrthoDB" id="5240615at2"/>
<gene>
    <name evidence="4" type="ORF">SAMN02745716_1118</name>
</gene>
<dbReference type="InterPro" id="IPR029058">
    <property type="entry name" value="AB_hydrolase_fold"/>
</dbReference>
<dbReference type="Gene3D" id="2.60.120.260">
    <property type="entry name" value="Galactose-binding domain-like"/>
    <property type="match status" value="1"/>
</dbReference>
<dbReference type="RefSeq" id="WP_143038607.1">
    <property type="nucleotide sequence ID" value="NZ_FNWJ01000001.1"/>
</dbReference>